<dbReference type="AlphaFoldDB" id="A0A2Z4IU02"/>
<feature type="transmembrane region" description="Helical" evidence="1">
    <location>
        <begin position="130"/>
        <end position="149"/>
    </location>
</feature>
<dbReference type="EMBL" id="CP030073">
    <property type="protein sequence ID" value="AWW36335.1"/>
    <property type="molecule type" value="Genomic_DNA"/>
</dbReference>
<keyword evidence="1" id="KW-0472">Membrane</keyword>
<protein>
    <recommendedName>
        <fullName evidence="4">M50 family peptidase</fullName>
    </recommendedName>
</protein>
<feature type="transmembrane region" description="Helical" evidence="1">
    <location>
        <begin position="196"/>
        <end position="223"/>
    </location>
</feature>
<evidence type="ECO:0008006" key="4">
    <source>
        <dbReference type="Google" id="ProtNLM"/>
    </source>
</evidence>
<sequence length="224" mass="24340">MLLPLLALCLAMEVVLAAASGTLLRDTWWLFQQPVALVAVFTLLWLSTAGHELAHGIAARHHGGTVSEIGLRWRLPVAIMYCRVDNYRFLTRRRHQLVIGAAGAFANLLFLLPFAVWWAALETGDPTRRVLSGLLLLGSVQALVNLLPLPPLDGYTMLGHALGVSGYAPESGRYLRLRLRDRQAAAVYPRRARVLYLAYGIGSSVLVCLLAAGVVTAAIVLLAP</sequence>
<evidence type="ECO:0000256" key="1">
    <source>
        <dbReference type="SAM" id="Phobius"/>
    </source>
</evidence>
<evidence type="ECO:0000313" key="3">
    <source>
        <dbReference type="Proteomes" id="UP000249616"/>
    </source>
</evidence>
<feature type="transmembrane region" description="Helical" evidence="1">
    <location>
        <begin position="97"/>
        <end position="118"/>
    </location>
</feature>
<keyword evidence="1" id="KW-1133">Transmembrane helix</keyword>
<proteinExistence type="predicted"/>
<keyword evidence="3" id="KW-1185">Reference proteome</keyword>
<feature type="transmembrane region" description="Helical" evidence="1">
    <location>
        <begin position="27"/>
        <end position="46"/>
    </location>
</feature>
<accession>A0A2Z4IU02</accession>
<dbReference type="KEGG" id="scad:DN051_06510"/>
<organism evidence="2 3">
    <name type="scientific">Streptomyces cadmiisoli</name>
    <dbReference type="NCBI Taxonomy" id="2184053"/>
    <lineage>
        <taxon>Bacteria</taxon>
        <taxon>Bacillati</taxon>
        <taxon>Actinomycetota</taxon>
        <taxon>Actinomycetes</taxon>
        <taxon>Kitasatosporales</taxon>
        <taxon>Streptomycetaceae</taxon>
        <taxon>Streptomyces</taxon>
        <taxon>Streptomyces aurantiacus group</taxon>
    </lineage>
</organism>
<gene>
    <name evidence="2" type="ORF">DN051_06510</name>
</gene>
<dbReference type="Proteomes" id="UP000249616">
    <property type="component" value="Chromosome"/>
</dbReference>
<evidence type="ECO:0000313" key="2">
    <source>
        <dbReference type="EMBL" id="AWW36335.1"/>
    </source>
</evidence>
<reference evidence="2 3" key="1">
    <citation type="journal article" date="2019" name="Int. J. Syst. Evol. Microbiol.">
        <title>Streptomyces cadmiisoli sp. nov., a novel actinomycete isolated from cadmium-contaminated soil.</title>
        <authorList>
            <person name="Li K."/>
            <person name="Tang X."/>
            <person name="Zhao J."/>
            <person name="Guo Y."/>
            <person name="Tang Y."/>
            <person name="Gao J."/>
        </authorList>
    </citation>
    <scope>NUCLEOTIDE SEQUENCE [LARGE SCALE GENOMIC DNA]</scope>
    <source>
        <strain evidence="2 3">ZFG47</strain>
    </source>
</reference>
<keyword evidence="1" id="KW-0812">Transmembrane</keyword>
<name>A0A2Z4IU02_9ACTN</name>